<evidence type="ECO:0000313" key="2">
    <source>
        <dbReference type="EMBL" id="ACL52949.1"/>
    </source>
</evidence>
<feature type="compositionally biased region" description="Basic residues" evidence="1">
    <location>
        <begin position="109"/>
        <end position="119"/>
    </location>
</feature>
<feature type="region of interest" description="Disordered" evidence="1">
    <location>
        <begin position="106"/>
        <end position="130"/>
    </location>
</feature>
<reference evidence="2" key="1">
    <citation type="journal article" date="2009" name="PLoS Genet.">
        <title>Sequencing, mapping, and analysis of 27,455 maize full-length cDNAs.</title>
        <authorList>
            <person name="Soderlund C."/>
            <person name="Descour A."/>
            <person name="Kudrna D."/>
            <person name="Bomhoff M."/>
            <person name="Boyd L."/>
            <person name="Currie J."/>
            <person name="Angelova A."/>
            <person name="Collura K."/>
            <person name="Wissotski M."/>
            <person name="Ashley E."/>
            <person name="Morrow D."/>
            <person name="Fernandes J."/>
            <person name="Walbot V."/>
            <person name="Yu Y."/>
        </authorList>
    </citation>
    <scope>NUCLEOTIDE SEQUENCE</scope>
    <source>
        <strain evidence="2">B73</strain>
    </source>
</reference>
<organism evidence="2">
    <name type="scientific">Zea mays</name>
    <name type="common">Maize</name>
    <dbReference type="NCBI Taxonomy" id="4577"/>
    <lineage>
        <taxon>Eukaryota</taxon>
        <taxon>Viridiplantae</taxon>
        <taxon>Streptophyta</taxon>
        <taxon>Embryophyta</taxon>
        <taxon>Tracheophyta</taxon>
        <taxon>Spermatophyta</taxon>
        <taxon>Magnoliopsida</taxon>
        <taxon>Liliopsida</taxon>
        <taxon>Poales</taxon>
        <taxon>Poaceae</taxon>
        <taxon>PACMAD clade</taxon>
        <taxon>Panicoideae</taxon>
        <taxon>Andropogonodae</taxon>
        <taxon>Andropogoneae</taxon>
        <taxon>Tripsacinae</taxon>
        <taxon>Zea</taxon>
    </lineage>
</organism>
<name>B7ZYF0_MAIZE</name>
<evidence type="ECO:0000256" key="1">
    <source>
        <dbReference type="SAM" id="MobiDB-lite"/>
    </source>
</evidence>
<sequence>MGREDYCYRHDSRSAYLGRYGRGSRAVAIPRPRLLRGHGHASQLLWRARGGGGGDGGFGTEVAVGVAPFAVVGHHLGHHHLVHPRRLDRLTSSVLAPRVFRCWNPGGKRSGKGRGRPQKRGASASSCLVG</sequence>
<reference evidence="2" key="2">
    <citation type="submission" date="2012-06" db="EMBL/GenBank/DDBJ databases">
        <authorList>
            <person name="Yu Y."/>
            <person name="Currie J."/>
            <person name="Lomeli R."/>
            <person name="Angelova A."/>
            <person name="Collura K."/>
            <person name="Wissotski M."/>
            <person name="Campos D."/>
            <person name="Kudrna D."/>
            <person name="Golser W."/>
            <person name="Ashely E."/>
            <person name="Descour A."/>
            <person name="Fernandes J."/>
            <person name="Soderlund C."/>
            <person name="Walbot V."/>
        </authorList>
    </citation>
    <scope>NUCLEOTIDE SEQUENCE</scope>
    <source>
        <strain evidence="2">B73</strain>
    </source>
</reference>
<proteinExistence type="evidence at transcript level"/>
<accession>B7ZYF0</accession>
<dbReference type="EMBL" id="BT054342">
    <property type="protein sequence ID" value="ACL52949.1"/>
    <property type="molecule type" value="mRNA"/>
</dbReference>
<dbReference type="AlphaFoldDB" id="B7ZYF0"/>
<protein>
    <submittedName>
        <fullName evidence="2">Uncharacterized protein</fullName>
    </submittedName>
</protein>